<accession>A0A150WS68</accession>
<keyword evidence="1" id="KW-0732">Signal</keyword>
<feature type="signal peptide" evidence="1">
    <location>
        <begin position="1"/>
        <end position="21"/>
    </location>
</feature>
<dbReference type="Proteomes" id="UP000075320">
    <property type="component" value="Unassembled WGS sequence"/>
</dbReference>
<evidence type="ECO:0000313" key="3">
    <source>
        <dbReference type="Proteomes" id="UP000075320"/>
    </source>
</evidence>
<proteinExistence type="predicted"/>
<evidence type="ECO:0000256" key="1">
    <source>
        <dbReference type="SAM" id="SignalP"/>
    </source>
</evidence>
<name>A0A150WS68_BDEBC</name>
<sequence length="355" mass="39327">MSLLKRFLFLILLAVSATTFAEETKSTQEILAEEYQSQETPFWEPQKSDQLKVKTGFSVPRYSVEFDSPNKTKAKFEPNANSKVFLNLGYRNLSATASTTQAQSHEDESTKGSSDGTDFQFRLYGKRTYEFFYQSYHGYYLDNSAELDPAYVNTDKKILYPHLKTQNYGMNFFWNLDDEEFSFAVAFDQAGHQRKNALGWSVFGHASQSKITNGNQSLIPASAAPTFGSLADITDINRFTLAGGAGFGAILIFKEKYYATGLLALGLGYQDAQFKSTDGGQENKKDLGTYSTLRMGAGYNGQKHVVGLQVLAERVGSNVGDGEIGGTLAELSLAYSYRFDSVSLPPLDVISSWLD</sequence>
<dbReference type="InterPro" id="IPR025535">
    <property type="entry name" value="DUF4421"/>
</dbReference>
<protein>
    <submittedName>
        <fullName evidence="2">Uncharacterized protein</fullName>
    </submittedName>
</protein>
<dbReference type="OrthoDB" id="5289683at2"/>
<dbReference type="EMBL" id="LUKE01000001">
    <property type="protein sequence ID" value="KYG67280.1"/>
    <property type="molecule type" value="Genomic_DNA"/>
</dbReference>
<reference evidence="2 3" key="1">
    <citation type="submission" date="2016-03" db="EMBL/GenBank/DDBJ databases">
        <authorList>
            <person name="Ploux O."/>
        </authorList>
    </citation>
    <scope>NUCLEOTIDE SEQUENCE [LARGE SCALE GENOMIC DNA]</scope>
    <source>
        <strain evidence="2 3">R0</strain>
    </source>
</reference>
<dbReference type="AlphaFoldDB" id="A0A150WS68"/>
<keyword evidence="3" id="KW-1185">Reference proteome</keyword>
<comment type="caution">
    <text evidence="2">The sequence shown here is derived from an EMBL/GenBank/DDBJ whole genome shotgun (WGS) entry which is preliminary data.</text>
</comment>
<evidence type="ECO:0000313" key="2">
    <source>
        <dbReference type="EMBL" id="KYG67280.1"/>
    </source>
</evidence>
<organism evidence="2 3">
    <name type="scientific">Bdellovibrio bacteriovorus</name>
    <dbReference type="NCBI Taxonomy" id="959"/>
    <lineage>
        <taxon>Bacteria</taxon>
        <taxon>Pseudomonadati</taxon>
        <taxon>Bdellovibrionota</taxon>
        <taxon>Bdellovibrionia</taxon>
        <taxon>Bdellovibrionales</taxon>
        <taxon>Pseudobdellovibrionaceae</taxon>
        <taxon>Bdellovibrio</taxon>
    </lineage>
</organism>
<dbReference type="Pfam" id="PF14391">
    <property type="entry name" value="DUF4421"/>
    <property type="match status" value="1"/>
</dbReference>
<gene>
    <name evidence="2" type="ORF">AZI86_09780</name>
</gene>
<dbReference type="RefSeq" id="WP_061834855.1">
    <property type="nucleotide sequence ID" value="NZ_LUKE01000001.1"/>
</dbReference>
<feature type="chain" id="PRO_5007573554" evidence="1">
    <location>
        <begin position="22"/>
        <end position="355"/>
    </location>
</feature>